<feature type="domain" description="Actin-like protein N-terminal" evidence="1">
    <location>
        <begin position="5"/>
        <end position="144"/>
    </location>
</feature>
<sequence length="307" mass="34270">MKIIAVDAGKYATKALSASGDKVLFRTKSTQLTASLDIEATGNSNKVIYEDDTYIIGEQGEQIDYGLEKNTLLHKMAIYTAAYRLGCKGEIAAVIGCPTNIYLSKENRKAFQDNIKQKPKKFVVDGKLQNIDFKRVLIMPESSGVVYTNKELFIGKRVGVIDLGGRNMNFGIYDNLVPQPNSMMTTNQGSMHIETMIKREFEARYRRGLAPRDLEDIILNGGIKYQGKVEPESKKALSKIYKVYVEEVIADLKKEFPLDLMDIVVTGGTSILVKEALQEVVPHAQAVEETQWTNVAGFLEIGKVKFK</sequence>
<dbReference type="CDD" id="cd24026">
    <property type="entry name" value="ASKHA_NBD_ParM_Alp12-like"/>
    <property type="match status" value="1"/>
</dbReference>
<dbReference type="Pfam" id="PF17989">
    <property type="entry name" value="ALP_N"/>
    <property type="match status" value="1"/>
</dbReference>
<dbReference type="InterPro" id="IPR040607">
    <property type="entry name" value="ALP_N"/>
</dbReference>
<dbReference type="EMBL" id="JAQIFT010000057">
    <property type="protein sequence ID" value="MDA3732846.1"/>
    <property type="molecule type" value="Genomic_DNA"/>
</dbReference>
<evidence type="ECO:0000313" key="3">
    <source>
        <dbReference type="Proteomes" id="UP001169242"/>
    </source>
</evidence>
<accession>A0AA42DQB9</accession>
<evidence type="ECO:0000259" key="1">
    <source>
        <dbReference type="Pfam" id="PF17989"/>
    </source>
</evidence>
<dbReference type="RefSeq" id="WP_271012827.1">
    <property type="nucleotide sequence ID" value="NZ_JAQIFT010000057.1"/>
</dbReference>
<comment type="caution">
    <text evidence="2">The sequence shown here is derived from an EMBL/GenBank/DDBJ whole genome shotgun (WGS) entry which is preliminary data.</text>
</comment>
<name>A0AA42DQB9_9FIRM</name>
<protein>
    <submittedName>
        <fullName evidence="2">ParM/StbA family protein</fullName>
    </submittedName>
</protein>
<keyword evidence="3" id="KW-1185">Reference proteome</keyword>
<dbReference type="SUPFAM" id="SSF53067">
    <property type="entry name" value="Actin-like ATPase domain"/>
    <property type="match status" value="2"/>
</dbReference>
<organism evidence="2 3">
    <name type="scientific">Holtiella tumoricola</name>
    <dbReference type="NCBI Taxonomy" id="3018743"/>
    <lineage>
        <taxon>Bacteria</taxon>
        <taxon>Bacillati</taxon>
        <taxon>Bacillota</taxon>
        <taxon>Clostridia</taxon>
        <taxon>Lachnospirales</taxon>
        <taxon>Cellulosilyticaceae</taxon>
        <taxon>Holtiella</taxon>
    </lineage>
</organism>
<evidence type="ECO:0000313" key="2">
    <source>
        <dbReference type="EMBL" id="MDA3732846.1"/>
    </source>
</evidence>
<dbReference type="AlphaFoldDB" id="A0AA42DQB9"/>
<gene>
    <name evidence="2" type="ORF">PBV87_15320</name>
</gene>
<proteinExistence type="predicted"/>
<dbReference type="Gene3D" id="3.30.420.40">
    <property type="match status" value="2"/>
</dbReference>
<reference evidence="2" key="1">
    <citation type="journal article" date="2023" name="Int. J. Syst. Evol. Microbiol.">
        <title>&lt;i&gt;Holtiella tumoricola&lt;/i&gt; gen. nov. sp. nov., isolated from a human clinical sample.</title>
        <authorList>
            <person name="Allen-Vercoe E."/>
            <person name="Daigneault M.C."/>
            <person name="Vancuren S.J."/>
            <person name="Cochrane K."/>
            <person name="O'Neal L.L."/>
            <person name="Sankaranarayanan K."/>
            <person name="Lawson P.A."/>
        </authorList>
    </citation>
    <scope>NUCLEOTIDE SEQUENCE</scope>
    <source>
        <strain evidence="2">CC70A</strain>
    </source>
</reference>
<dbReference type="Proteomes" id="UP001169242">
    <property type="component" value="Unassembled WGS sequence"/>
</dbReference>
<dbReference type="InterPro" id="IPR043129">
    <property type="entry name" value="ATPase_NBD"/>
</dbReference>